<comment type="caution">
    <text evidence="1">The sequence shown here is derived from an EMBL/GenBank/DDBJ whole genome shotgun (WGS) entry which is preliminary data.</text>
</comment>
<dbReference type="Proteomes" id="UP000022835">
    <property type="component" value="Unassembled WGS sequence"/>
</dbReference>
<proteinExistence type="predicted"/>
<organism evidence="1 2">
    <name type="scientific">Mycolicibacterium aromaticivorans JS19b1 = JCM 16368</name>
    <dbReference type="NCBI Taxonomy" id="1440774"/>
    <lineage>
        <taxon>Bacteria</taxon>
        <taxon>Bacillati</taxon>
        <taxon>Actinomycetota</taxon>
        <taxon>Actinomycetes</taxon>
        <taxon>Mycobacteriales</taxon>
        <taxon>Mycobacteriaceae</taxon>
        <taxon>Mycolicibacterium</taxon>
    </lineage>
</organism>
<keyword evidence="2" id="KW-1185">Reference proteome</keyword>
<protein>
    <submittedName>
        <fullName evidence="1">Uncharacterized protein</fullName>
    </submittedName>
</protein>
<reference evidence="1" key="1">
    <citation type="submission" date="2014-05" db="EMBL/GenBank/DDBJ databases">
        <title>Genome sequence of Mycobacterium aromaticivorans strain JS19b1T (= DSM 45407T).</title>
        <authorList>
            <person name="Kwak Y."/>
            <person name="Park G.-S."/>
            <person name="Li Q.X."/>
            <person name="Lee S.-E."/>
            <person name="Shin J.-H."/>
        </authorList>
    </citation>
    <scope>NUCLEOTIDE SEQUENCE [LARGE SCALE GENOMIC DNA]</scope>
    <source>
        <strain evidence="1">JS19b1</strain>
    </source>
</reference>
<gene>
    <name evidence="1" type="ORF">Y900_023460</name>
</gene>
<name>A0A064CMQ1_9MYCO</name>
<accession>A0A064CMQ1</accession>
<evidence type="ECO:0000313" key="1">
    <source>
        <dbReference type="EMBL" id="KDF01805.1"/>
    </source>
</evidence>
<dbReference type="EMBL" id="JALN02000001">
    <property type="protein sequence ID" value="KDF01805.1"/>
    <property type="molecule type" value="Genomic_DNA"/>
</dbReference>
<evidence type="ECO:0000313" key="2">
    <source>
        <dbReference type="Proteomes" id="UP000022835"/>
    </source>
</evidence>
<sequence length="71" mass="7602">MAKTTPPNITTKPITDRIGKLPVHHKALTATPATSIARPITNRPAPCNRLRVEGARRVPPRTLEANLGSSA</sequence>
<dbReference type="AlphaFoldDB" id="A0A064CMQ1"/>